<dbReference type="PANTHER" id="PTHR15598">
    <property type="entry name" value="ENHANCER OF MRNA-DECAPPING PROTEIN 4"/>
    <property type="match status" value="1"/>
</dbReference>
<proteinExistence type="inferred from homology"/>
<evidence type="ECO:0000256" key="3">
    <source>
        <dbReference type="ARBA" id="ARBA00022490"/>
    </source>
</evidence>
<dbReference type="OMA" id="TNIERYF"/>
<protein>
    <submittedName>
        <fullName evidence="11">Uncharacterized protein</fullName>
    </submittedName>
</protein>
<reference evidence="12" key="2">
    <citation type="submission" date="2010-04" db="EMBL/GenBank/DDBJ databases">
        <authorList>
            <person name="Buell R."/>
            <person name="Hamilton J."/>
            <person name="Hostetler J."/>
        </authorList>
    </citation>
    <scope>NUCLEOTIDE SEQUENCE [LARGE SCALE GENOMIC DNA]</scope>
    <source>
        <strain evidence="12">DAOM:BR144</strain>
    </source>
</reference>
<dbReference type="VEuPathDB" id="FungiDB:PYU1_G005719"/>
<name>K3WL88_GLOUD</name>
<dbReference type="HOGENOM" id="CLU_005133_0_0_1"/>
<dbReference type="Pfam" id="PF16529">
    <property type="entry name" value="Ge1_WD40"/>
    <property type="match status" value="1"/>
</dbReference>
<evidence type="ECO:0000256" key="6">
    <source>
        <dbReference type="ARBA" id="ARBA00023054"/>
    </source>
</evidence>
<dbReference type="PROSITE" id="PS50082">
    <property type="entry name" value="WD_REPEATS_2"/>
    <property type="match status" value="1"/>
</dbReference>
<dbReference type="PANTHER" id="PTHR15598:SF5">
    <property type="entry name" value="ENHANCER OF MRNA-DECAPPING PROTEIN 4"/>
    <property type="match status" value="1"/>
</dbReference>
<dbReference type="Gene3D" id="1.10.220.100">
    <property type="entry name" value="conserved c-terminal region of ge- 1"/>
    <property type="match status" value="1"/>
</dbReference>
<dbReference type="InterPro" id="IPR015943">
    <property type="entry name" value="WD40/YVTN_repeat-like_dom_sf"/>
</dbReference>
<dbReference type="Gene3D" id="2.130.10.10">
    <property type="entry name" value="YVTN repeat-like/Quinoprotein amine dehydrogenase"/>
    <property type="match status" value="1"/>
</dbReference>
<dbReference type="eggNOG" id="KOG1916">
    <property type="taxonomic scope" value="Eukaryota"/>
</dbReference>
<dbReference type="InterPro" id="IPR044938">
    <property type="entry name" value="EDC4_C_sf"/>
</dbReference>
<evidence type="ECO:0000256" key="7">
    <source>
        <dbReference type="PROSITE-ProRule" id="PRU00221"/>
    </source>
</evidence>
<dbReference type="EMBL" id="GL376573">
    <property type="status" value="NOT_ANNOTATED_CDS"/>
    <property type="molecule type" value="Genomic_DNA"/>
</dbReference>
<dbReference type="Pfam" id="PF21289">
    <property type="entry name" value="EDC4_C"/>
    <property type="match status" value="1"/>
</dbReference>
<evidence type="ECO:0000313" key="11">
    <source>
        <dbReference type="EnsemblProtists" id="PYU1_T005730"/>
    </source>
</evidence>
<dbReference type="AlphaFoldDB" id="K3WL88"/>
<dbReference type="InterPro" id="IPR032401">
    <property type="entry name" value="EDC4_WD40"/>
</dbReference>
<dbReference type="InterPro" id="IPR045152">
    <property type="entry name" value="EDC4-like"/>
</dbReference>
<feature type="repeat" description="WD" evidence="7">
    <location>
        <begin position="145"/>
        <end position="186"/>
    </location>
</feature>
<dbReference type="STRING" id="431595.K3WL88"/>
<dbReference type="InterPro" id="IPR036322">
    <property type="entry name" value="WD40_repeat_dom_sf"/>
</dbReference>
<dbReference type="SUPFAM" id="SSF50978">
    <property type="entry name" value="WD40 repeat-like"/>
    <property type="match status" value="1"/>
</dbReference>
<evidence type="ECO:0000256" key="1">
    <source>
        <dbReference type="ARBA" id="ARBA00004201"/>
    </source>
</evidence>
<keyword evidence="5" id="KW-0677">Repeat</keyword>
<evidence type="ECO:0000313" key="12">
    <source>
        <dbReference type="Proteomes" id="UP000019132"/>
    </source>
</evidence>
<evidence type="ECO:0000256" key="4">
    <source>
        <dbReference type="ARBA" id="ARBA00022574"/>
    </source>
</evidence>
<evidence type="ECO:0000256" key="2">
    <source>
        <dbReference type="ARBA" id="ARBA00009639"/>
    </source>
</evidence>
<feature type="domain" description="Enhancer of mRNA-decapping protein 4 C-terminal" evidence="10">
    <location>
        <begin position="703"/>
        <end position="806"/>
    </location>
</feature>
<organism evidence="11 12">
    <name type="scientific">Globisporangium ultimum (strain ATCC 200006 / CBS 805.95 / DAOM BR144)</name>
    <name type="common">Pythium ultimum</name>
    <dbReference type="NCBI Taxonomy" id="431595"/>
    <lineage>
        <taxon>Eukaryota</taxon>
        <taxon>Sar</taxon>
        <taxon>Stramenopiles</taxon>
        <taxon>Oomycota</taxon>
        <taxon>Peronosporomycetes</taxon>
        <taxon>Pythiales</taxon>
        <taxon>Pythiaceae</taxon>
        <taxon>Globisporangium</taxon>
    </lineage>
</organism>
<keyword evidence="6 8" id="KW-0175">Coiled coil</keyword>
<dbReference type="GO" id="GO:0031087">
    <property type="term" value="P:deadenylation-independent decapping of nuclear-transcribed mRNA"/>
    <property type="evidence" value="ECO:0007669"/>
    <property type="project" value="InterPro"/>
</dbReference>
<feature type="coiled-coil region" evidence="8">
    <location>
        <begin position="647"/>
        <end position="674"/>
    </location>
</feature>
<dbReference type="SMART" id="SM00320">
    <property type="entry name" value="WD40"/>
    <property type="match status" value="2"/>
</dbReference>
<keyword evidence="3" id="KW-0963">Cytoplasm</keyword>
<sequence>MPITLYNSERTSQLGNLISVNEHFISYPIRNGLIRVISQSSVDRLLIRKHENYAVTELAFFNSKSDLLLSAGTDNHIAIWSIVSDPMSRELLKTIPTAAQRVKWHPFNMNKIAIVNGGTLFITDLTNVTAEGDGAENLYEISVVCSQSSSQINDIAFSPNAETVLTAGADGLVHVYRISERQNNQAGEFIHRFEPFDGHAVDSLHFYGGNLVTQAGLLIGGEGNSRISLWNAPVNENVQPTCFQTVKLLGSSVSTETEAAATPAVVNETLFDPTTQFLFVADRTRPIIYVLHLAPSVNARTPRRFDNVTEFSLAYPVLSMGVLNRTQSQTARGSDGSDLEPSAADALLNFSMQLYCLQTQAIQRYHVAATNCFVPLKQPVRGSIEDELPSSNESSSNVGAAGGFAQSVGAVTTEGESLTTSYHQSAAESPHDGAFNLRSYARSSPSSSVRAFQDESSVQYEPSLDDTASVSEQTILSFLRRMEVNQSQRDEQLRDQMRTVLGNLGNHMTAQVAIQVEKSIQKQLQTVLVPAMGRIVLHTMENNFMKPVQNGFQHVITEKLIPHMELKLSESLSSALPDQMGAGVHEMVERVVEDVRQPVRESFRECFQDIIIPSFQAATQKMFEQINDTFVKGTRTAFENSGQSNSNAQVTKQLKQLIEVVDGLTQKVDQLAATIGDGDNVGIGNSAAASPEELQFEAQKKAVREYLSQDDYEEAFKLALGAQNVDLVTYACQQCDVRAVLNVRPLKLSQMLILCLVQQLGADLADDLQTKLNWLRESLLVMNVRDASIAGFVSSVLQELQVGLNNVPEEYRDSQFMLIHHILKSLLSSTV</sequence>
<feature type="domain" description="Enhancer of mRNA-decapping protein 4 WD40 repeat region" evidence="9">
    <location>
        <begin position="3"/>
        <end position="294"/>
    </location>
</feature>
<reference evidence="12" key="1">
    <citation type="journal article" date="2010" name="Genome Biol.">
        <title>Genome sequence of the necrotrophic plant pathogen Pythium ultimum reveals original pathogenicity mechanisms and effector repertoire.</title>
        <authorList>
            <person name="Levesque C.A."/>
            <person name="Brouwer H."/>
            <person name="Cano L."/>
            <person name="Hamilton J.P."/>
            <person name="Holt C."/>
            <person name="Huitema E."/>
            <person name="Raffaele S."/>
            <person name="Robideau G.P."/>
            <person name="Thines M."/>
            <person name="Win J."/>
            <person name="Zerillo M.M."/>
            <person name="Beakes G.W."/>
            <person name="Boore J.L."/>
            <person name="Busam D."/>
            <person name="Dumas B."/>
            <person name="Ferriera S."/>
            <person name="Fuerstenberg S.I."/>
            <person name="Gachon C.M."/>
            <person name="Gaulin E."/>
            <person name="Govers F."/>
            <person name="Grenville-Briggs L."/>
            <person name="Horner N."/>
            <person name="Hostetler J."/>
            <person name="Jiang R.H."/>
            <person name="Johnson J."/>
            <person name="Krajaejun T."/>
            <person name="Lin H."/>
            <person name="Meijer H.J."/>
            <person name="Moore B."/>
            <person name="Morris P."/>
            <person name="Phuntmart V."/>
            <person name="Puiu D."/>
            <person name="Shetty J."/>
            <person name="Stajich J.E."/>
            <person name="Tripathy S."/>
            <person name="Wawra S."/>
            <person name="van West P."/>
            <person name="Whitty B.R."/>
            <person name="Coutinho P.M."/>
            <person name="Henrissat B."/>
            <person name="Martin F."/>
            <person name="Thomas P.D."/>
            <person name="Tyler B.M."/>
            <person name="De Vries R.P."/>
            <person name="Kamoun S."/>
            <person name="Yandell M."/>
            <person name="Tisserat N."/>
            <person name="Buell C.R."/>
        </authorList>
    </citation>
    <scope>NUCLEOTIDE SEQUENCE</scope>
    <source>
        <strain evidence="12">DAOM:BR144</strain>
    </source>
</reference>
<evidence type="ECO:0000256" key="5">
    <source>
        <dbReference type="ARBA" id="ARBA00022737"/>
    </source>
</evidence>
<accession>K3WL88</accession>
<keyword evidence="12" id="KW-1185">Reference proteome</keyword>
<keyword evidence="4 7" id="KW-0853">WD repeat</keyword>
<evidence type="ECO:0000259" key="9">
    <source>
        <dbReference type="Pfam" id="PF16529"/>
    </source>
</evidence>
<evidence type="ECO:0000259" key="10">
    <source>
        <dbReference type="Pfam" id="PF21289"/>
    </source>
</evidence>
<comment type="subcellular location">
    <subcellularLocation>
        <location evidence="1">Cytoplasm</location>
        <location evidence="1">P-body</location>
    </subcellularLocation>
</comment>
<dbReference type="EnsemblProtists" id="PYU1_T005730">
    <property type="protein sequence ID" value="PYU1_T005730"/>
    <property type="gene ID" value="PYU1_G005719"/>
</dbReference>
<reference evidence="11" key="3">
    <citation type="submission" date="2015-02" db="UniProtKB">
        <authorList>
            <consortium name="EnsemblProtists"/>
        </authorList>
    </citation>
    <scope>IDENTIFICATION</scope>
    <source>
        <strain evidence="11">DAOM BR144</strain>
    </source>
</reference>
<dbReference type="Gene3D" id="6.10.140.270">
    <property type="match status" value="1"/>
</dbReference>
<dbReference type="InterPro" id="IPR049404">
    <property type="entry name" value="EDC4_C"/>
</dbReference>
<dbReference type="InParanoid" id="K3WL88"/>
<comment type="similarity">
    <text evidence="2">Belongs to the WD repeat EDC4 family.</text>
</comment>
<evidence type="ECO:0000256" key="8">
    <source>
        <dbReference type="SAM" id="Coils"/>
    </source>
</evidence>
<dbReference type="GO" id="GO:0000932">
    <property type="term" value="C:P-body"/>
    <property type="evidence" value="ECO:0007669"/>
    <property type="project" value="UniProtKB-SubCell"/>
</dbReference>
<dbReference type="InterPro" id="IPR001680">
    <property type="entry name" value="WD40_rpt"/>
</dbReference>
<dbReference type="Proteomes" id="UP000019132">
    <property type="component" value="Unassembled WGS sequence"/>
</dbReference>